<name>A0A918TYE8_STRCJ</name>
<dbReference type="RefSeq" id="WP_190112641.1">
    <property type="nucleotide sequence ID" value="NZ_BMVB01000027.1"/>
</dbReference>
<organism evidence="1 2">
    <name type="scientific">Streptomyces cinnamoneus</name>
    <name type="common">Streptoverticillium cinnamoneum</name>
    <dbReference type="NCBI Taxonomy" id="53446"/>
    <lineage>
        <taxon>Bacteria</taxon>
        <taxon>Bacillati</taxon>
        <taxon>Actinomycetota</taxon>
        <taxon>Actinomycetes</taxon>
        <taxon>Kitasatosporales</taxon>
        <taxon>Streptomycetaceae</taxon>
        <taxon>Streptomyces</taxon>
        <taxon>Streptomyces cinnamoneus group</taxon>
    </lineage>
</organism>
<proteinExistence type="predicted"/>
<dbReference type="Proteomes" id="UP000646244">
    <property type="component" value="Unassembled WGS sequence"/>
</dbReference>
<sequence length="118" mass="12722">MGAHPAEDGDEPAIERPDRTISALGQALARVAPAKLPLLEAERDEVLTLAAETQSVGPVNGFLLRWAVTVEIERHPGVARRLHEAERLVRTATDEETMRSAAREVAGIKAAARRAVAE</sequence>
<evidence type="ECO:0000313" key="2">
    <source>
        <dbReference type="Proteomes" id="UP000646244"/>
    </source>
</evidence>
<gene>
    <name evidence="1" type="ORF">GCM10010507_55300</name>
</gene>
<reference evidence="1" key="1">
    <citation type="journal article" date="2014" name="Int. J. Syst. Evol. Microbiol.">
        <title>Complete genome sequence of Corynebacterium casei LMG S-19264T (=DSM 44701T), isolated from a smear-ripened cheese.</title>
        <authorList>
            <consortium name="US DOE Joint Genome Institute (JGI-PGF)"/>
            <person name="Walter F."/>
            <person name="Albersmeier A."/>
            <person name="Kalinowski J."/>
            <person name="Ruckert C."/>
        </authorList>
    </citation>
    <scope>NUCLEOTIDE SEQUENCE</scope>
    <source>
        <strain evidence="1">JCM 4633</strain>
    </source>
</reference>
<accession>A0A918TYE8</accession>
<dbReference type="AlphaFoldDB" id="A0A918TYE8"/>
<comment type="caution">
    <text evidence="1">The sequence shown here is derived from an EMBL/GenBank/DDBJ whole genome shotgun (WGS) entry which is preliminary data.</text>
</comment>
<dbReference type="EMBL" id="BMVB01000027">
    <property type="protein sequence ID" value="GHC69360.1"/>
    <property type="molecule type" value="Genomic_DNA"/>
</dbReference>
<evidence type="ECO:0000313" key="1">
    <source>
        <dbReference type="EMBL" id="GHC69360.1"/>
    </source>
</evidence>
<reference evidence="1" key="2">
    <citation type="submission" date="2020-09" db="EMBL/GenBank/DDBJ databases">
        <authorList>
            <person name="Sun Q."/>
            <person name="Ohkuma M."/>
        </authorList>
    </citation>
    <scope>NUCLEOTIDE SEQUENCE</scope>
    <source>
        <strain evidence="1">JCM 4633</strain>
    </source>
</reference>
<protein>
    <submittedName>
        <fullName evidence="1">Uncharacterized protein</fullName>
    </submittedName>
</protein>